<accession>A0A6P2C2W9</accession>
<evidence type="ECO:0000256" key="2">
    <source>
        <dbReference type="ARBA" id="ARBA00022801"/>
    </source>
</evidence>
<dbReference type="Proteomes" id="UP000460272">
    <property type="component" value="Unassembled WGS sequence"/>
</dbReference>
<dbReference type="Pfam" id="PF16355">
    <property type="entry name" value="DUF4982"/>
    <property type="match status" value="1"/>
</dbReference>
<proteinExistence type="inferred from homology"/>
<dbReference type="PANTHER" id="PTHR42732:SF1">
    <property type="entry name" value="BETA-MANNOSIDASE"/>
    <property type="match status" value="1"/>
</dbReference>
<feature type="domain" description="Glycoside hydrolase family 2 catalytic" evidence="5">
    <location>
        <begin position="278"/>
        <end position="440"/>
    </location>
</feature>
<feature type="domain" description="Glycoside hydrolase family 2" evidence="7">
    <location>
        <begin position="706"/>
        <end position="803"/>
    </location>
</feature>
<comment type="caution">
    <text evidence="8">The sequence shown here is derived from an EMBL/GenBank/DDBJ whole genome shotgun (WGS) entry which is preliminary data.</text>
</comment>
<dbReference type="GO" id="GO:0004553">
    <property type="term" value="F:hydrolase activity, hydrolyzing O-glycosyl compounds"/>
    <property type="evidence" value="ECO:0007669"/>
    <property type="project" value="InterPro"/>
</dbReference>
<gene>
    <name evidence="8" type="ORF">EAS64_19775</name>
</gene>
<protein>
    <submittedName>
        <fullName evidence="8">Glycoside hydrolase family 2 protein</fullName>
    </submittedName>
</protein>
<dbReference type="SUPFAM" id="SSF51445">
    <property type="entry name" value="(Trans)glycosidases"/>
    <property type="match status" value="1"/>
</dbReference>
<dbReference type="GO" id="GO:0005975">
    <property type="term" value="P:carbohydrate metabolic process"/>
    <property type="evidence" value="ECO:0007669"/>
    <property type="project" value="InterPro"/>
</dbReference>
<comment type="similarity">
    <text evidence="1">Belongs to the glycosyl hydrolase 2 family.</text>
</comment>
<feature type="domain" description="Glycoside hydrolase family 2 immunoglobulin-like beta-sandwich" evidence="4">
    <location>
        <begin position="167"/>
        <end position="269"/>
    </location>
</feature>
<dbReference type="Pfam" id="PF18565">
    <property type="entry name" value="Glyco_hydro2_C5"/>
    <property type="match status" value="1"/>
</dbReference>
<dbReference type="InterPro" id="IPR051913">
    <property type="entry name" value="GH2_Domain-Containing"/>
</dbReference>
<evidence type="ECO:0000259" key="7">
    <source>
        <dbReference type="Pfam" id="PF18565"/>
    </source>
</evidence>
<evidence type="ECO:0000313" key="9">
    <source>
        <dbReference type="Proteomes" id="UP000460272"/>
    </source>
</evidence>
<dbReference type="InterPro" id="IPR006103">
    <property type="entry name" value="Glyco_hydro_2_cat"/>
</dbReference>
<dbReference type="InterPro" id="IPR013783">
    <property type="entry name" value="Ig-like_fold"/>
</dbReference>
<organism evidence="8 9">
    <name type="scientific">Trebonia kvetii</name>
    <dbReference type="NCBI Taxonomy" id="2480626"/>
    <lineage>
        <taxon>Bacteria</taxon>
        <taxon>Bacillati</taxon>
        <taxon>Actinomycetota</taxon>
        <taxon>Actinomycetes</taxon>
        <taxon>Streptosporangiales</taxon>
        <taxon>Treboniaceae</taxon>
        <taxon>Trebonia</taxon>
    </lineage>
</organism>
<dbReference type="Gene3D" id="2.60.120.260">
    <property type="entry name" value="Galactose-binding domain-like"/>
    <property type="match status" value="1"/>
</dbReference>
<dbReference type="RefSeq" id="WP_145854694.1">
    <property type="nucleotide sequence ID" value="NZ_RPFW01000003.1"/>
</dbReference>
<dbReference type="InterPro" id="IPR036156">
    <property type="entry name" value="Beta-gal/glucu_dom_sf"/>
</dbReference>
<dbReference type="InterPro" id="IPR040605">
    <property type="entry name" value="Glyco_hydro2_dom5"/>
</dbReference>
<evidence type="ECO:0000259" key="4">
    <source>
        <dbReference type="Pfam" id="PF00703"/>
    </source>
</evidence>
<dbReference type="InterPro" id="IPR008979">
    <property type="entry name" value="Galactose-bd-like_sf"/>
</dbReference>
<dbReference type="SUPFAM" id="SSF49785">
    <property type="entry name" value="Galactose-binding domain-like"/>
    <property type="match status" value="1"/>
</dbReference>
<dbReference type="EMBL" id="RPFW01000003">
    <property type="protein sequence ID" value="TVZ04591.1"/>
    <property type="molecule type" value="Genomic_DNA"/>
</dbReference>
<sequence length="809" mass="88903">MIRESFNGGWEFRPKVSSFAELGRGGAPWRLVTLPHDAMIGQQRFAPDGGSLEGGASAYFPGGTWEYRKTFFVPEEHRCRRVLVEFEAVYRDAMVYVNGDYAGQRPYGYSLFRVDAGRFLRFGADNDIRVEARAHRDSRWYTGAGIYRDTWLLTGPLVRVGPGGVRVTTPDTDTERAVVEIATTVENDSIAIRTPRLLTEIRDAAGNLVATDACQVSVLPGEPAIARQRLYVRTPALWRPDSPALYSARVTLTEDDGEADAETVTFGIRSLRLDPDHGLRINGETVKLRGACVHHDNGVLGAATFARAEERRVQILKDAGFNAIRMAHHPMSTAMLDACDRLGMLVMDEAFDVWTSAKSDFDYHLNFPQWWERDIDAMVAKDVNHPSVIAYSIGNEIPETGTPAGAAWGRRLAEKVRSLDGTRYVTNAVNGMLAVLDDLAALRSQPSDEAGINTRMADPGDMMNAVSSSDLVTRRTAESFSVLDIAGINYAEARYALDRDLFPNRIIVGSETFPTRIDGNWRLVKQYPNVIGDFTWTGWDYLGEAGIGRPQYATADGTQPGFAAPYPWLLAGCGDIDITGHRRPASYYRQIVFGLRDQPYLAVRRPEHHGKTWTGTPWAWSDSIASWTWPGSEGAPVTVEVYSDADEVELFLNGRSLGRKPAGDSHRFRAEFETVYQPGELFAVAYTGGTETGRHTVRSATGPVRLRAETDRQVISAGDLAYVALILTDAAGTRYTIADRPVGIEVTGPGVLLGFGSANPSTEERFDATEHRTYDGRALAVLRATGAGKIRLTATAAECEPAESIVTAE</sequence>
<dbReference type="InterPro" id="IPR006102">
    <property type="entry name" value="Ig-like_GH2"/>
</dbReference>
<evidence type="ECO:0000259" key="5">
    <source>
        <dbReference type="Pfam" id="PF02836"/>
    </source>
</evidence>
<dbReference type="OrthoDB" id="9762066at2"/>
<reference evidence="8 9" key="1">
    <citation type="submission" date="2018-11" db="EMBL/GenBank/DDBJ databases">
        <title>Trebonia kvetii gen.nov., sp.nov., a novel acidophilic actinobacterium, and proposal of the new actinobacterial family Treboniaceae fam. nov.</title>
        <authorList>
            <person name="Rapoport D."/>
            <person name="Sagova-Mareckova M."/>
            <person name="Sedlacek I."/>
            <person name="Provaznik J."/>
            <person name="Kralova S."/>
            <person name="Pavlinic D."/>
            <person name="Benes V."/>
            <person name="Kopecky J."/>
        </authorList>
    </citation>
    <scope>NUCLEOTIDE SEQUENCE [LARGE SCALE GENOMIC DNA]</scope>
    <source>
        <strain evidence="8 9">15Tr583</strain>
    </source>
</reference>
<evidence type="ECO:0000313" key="8">
    <source>
        <dbReference type="EMBL" id="TVZ04591.1"/>
    </source>
</evidence>
<dbReference type="Pfam" id="PF00703">
    <property type="entry name" value="Glyco_hydro_2"/>
    <property type="match status" value="1"/>
</dbReference>
<keyword evidence="9" id="KW-1185">Reference proteome</keyword>
<evidence type="ECO:0000259" key="6">
    <source>
        <dbReference type="Pfam" id="PF16355"/>
    </source>
</evidence>
<name>A0A6P2C2W9_9ACTN</name>
<evidence type="ECO:0000256" key="1">
    <source>
        <dbReference type="ARBA" id="ARBA00007401"/>
    </source>
</evidence>
<dbReference type="PRINTS" id="PR00132">
    <property type="entry name" value="GLHYDRLASE2"/>
</dbReference>
<dbReference type="InterPro" id="IPR017853">
    <property type="entry name" value="GH"/>
</dbReference>
<dbReference type="Pfam" id="PF02836">
    <property type="entry name" value="Glyco_hydro_2_C"/>
    <property type="match status" value="1"/>
</dbReference>
<dbReference type="AlphaFoldDB" id="A0A6P2C2W9"/>
<dbReference type="PANTHER" id="PTHR42732">
    <property type="entry name" value="BETA-GALACTOSIDASE"/>
    <property type="match status" value="1"/>
</dbReference>
<dbReference type="Gene3D" id="2.60.40.10">
    <property type="entry name" value="Immunoglobulins"/>
    <property type="match status" value="3"/>
</dbReference>
<feature type="domain" description="DUF4982" evidence="6">
    <location>
        <begin position="634"/>
        <end position="692"/>
    </location>
</feature>
<keyword evidence="3" id="KW-0326">Glycosidase</keyword>
<dbReference type="SUPFAM" id="SSF49303">
    <property type="entry name" value="beta-Galactosidase/glucuronidase domain"/>
    <property type="match status" value="1"/>
</dbReference>
<keyword evidence="2 8" id="KW-0378">Hydrolase</keyword>
<dbReference type="InterPro" id="IPR006101">
    <property type="entry name" value="Glyco_hydro_2"/>
</dbReference>
<dbReference type="InterPro" id="IPR032311">
    <property type="entry name" value="DUF4982"/>
</dbReference>
<evidence type="ECO:0000256" key="3">
    <source>
        <dbReference type="ARBA" id="ARBA00023295"/>
    </source>
</evidence>
<dbReference type="Gene3D" id="3.20.20.80">
    <property type="entry name" value="Glycosidases"/>
    <property type="match status" value="1"/>
</dbReference>